<feature type="compositionally biased region" description="Low complexity" evidence="1">
    <location>
        <begin position="1"/>
        <end position="13"/>
    </location>
</feature>
<feature type="region of interest" description="Disordered" evidence="1">
    <location>
        <begin position="1"/>
        <end position="28"/>
    </location>
</feature>
<feature type="compositionally biased region" description="Polar residues" evidence="1">
    <location>
        <begin position="264"/>
        <end position="312"/>
    </location>
</feature>
<dbReference type="STRING" id="212818.A0A0D1WWC9"/>
<proteinExistence type="predicted"/>
<dbReference type="OrthoDB" id="4204700at2759"/>
<feature type="compositionally biased region" description="Low complexity" evidence="1">
    <location>
        <begin position="418"/>
        <end position="427"/>
    </location>
</feature>
<organism evidence="2 3">
    <name type="scientific">Exophiala mesophila</name>
    <name type="common">Black yeast-like fungus</name>
    <dbReference type="NCBI Taxonomy" id="212818"/>
    <lineage>
        <taxon>Eukaryota</taxon>
        <taxon>Fungi</taxon>
        <taxon>Dikarya</taxon>
        <taxon>Ascomycota</taxon>
        <taxon>Pezizomycotina</taxon>
        <taxon>Eurotiomycetes</taxon>
        <taxon>Chaetothyriomycetidae</taxon>
        <taxon>Chaetothyriales</taxon>
        <taxon>Herpotrichiellaceae</taxon>
        <taxon>Exophiala</taxon>
    </lineage>
</organism>
<accession>A0A0D1WWC9</accession>
<evidence type="ECO:0000256" key="1">
    <source>
        <dbReference type="SAM" id="MobiDB-lite"/>
    </source>
</evidence>
<evidence type="ECO:0000313" key="3">
    <source>
        <dbReference type="Proteomes" id="UP000054302"/>
    </source>
</evidence>
<dbReference type="VEuPathDB" id="FungiDB:PV10_04880"/>
<name>A0A0D1WWC9_EXOME</name>
<protein>
    <submittedName>
        <fullName evidence="2">Uncharacterized protein</fullName>
    </submittedName>
</protein>
<dbReference type="EMBL" id="KN847522">
    <property type="protein sequence ID" value="KIV93685.1"/>
    <property type="molecule type" value="Genomic_DNA"/>
</dbReference>
<feature type="compositionally biased region" description="Low complexity" evidence="1">
    <location>
        <begin position="396"/>
        <end position="405"/>
    </location>
</feature>
<feature type="compositionally biased region" description="Basic and acidic residues" evidence="1">
    <location>
        <begin position="428"/>
        <end position="464"/>
    </location>
</feature>
<reference evidence="2 3" key="1">
    <citation type="submission" date="2015-01" db="EMBL/GenBank/DDBJ databases">
        <title>The Genome Sequence of Exophiala mesophila CBS40295.</title>
        <authorList>
            <consortium name="The Broad Institute Genomics Platform"/>
            <person name="Cuomo C."/>
            <person name="de Hoog S."/>
            <person name="Gorbushina A."/>
            <person name="Stielow B."/>
            <person name="Teixiera M."/>
            <person name="Abouelleil A."/>
            <person name="Chapman S.B."/>
            <person name="Priest M."/>
            <person name="Young S.K."/>
            <person name="Wortman J."/>
            <person name="Nusbaum C."/>
            <person name="Birren B."/>
        </authorList>
    </citation>
    <scope>NUCLEOTIDE SEQUENCE [LARGE SCALE GENOMIC DNA]</scope>
    <source>
        <strain evidence="2 3">CBS 40295</strain>
    </source>
</reference>
<dbReference type="HOGENOM" id="CLU_541838_0_0_1"/>
<feature type="region of interest" description="Disordered" evidence="1">
    <location>
        <begin position="239"/>
        <end position="487"/>
    </location>
</feature>
<evidence type="ECO:0000313" key="2">
    <source>
        <dbReference type="EMBL" id="KIV93685.1"/>
    </source>
</evidence>
<keyword evidence="3" id="KW-1185">Reference proteome</keyword>
<sequence>MPLQDPPSSSIPPSLGPGARPTTENQQKRSIDALLKDTPNIRSTYNVRLQESGVFLSYDLKGSTRSYSLSFDRLPLTGFKRWIVYGGPKRGYVSGVKAIDALVGMEVFTGKDLTETEVEGIVYHTAKRSVYNFYGVATGVSTACAIGYRTSANMKFPFRSPKPLNAYNAFPTRSIPLLTGSLAQSMWQVARYSTWSMVCVFIIRPIFNAVANYQMVNGIYEDDRTKHLKPLLKAGLNSATPHLRKSASGAPPGGKQESDHAQSEDQNSYEYGQASYQGFSADQESTPESFDRNSTFESNQDSGRQNNRSGDQYGTRWGGSGTGTSPSYERPPAPRVSSPPSGGDIFFDDDASPTAGNDPDMSTPSRYGTSYGPGAWDRIRRGGRSQPSTGSSETPSQSQGWNSSRSSREDRYGEPMPSSSEGGSFSKSDADKSYARSQAQKEFDDMLERERRSSGSVEYDRGMRALEAGQESAGLQGTSAWEQRRRR</sequence>
<gene>
    <name evidence="2" type="ORF">PV10_04880</name>
</gene>
<dbReference type="GeneID" id="27322725"/>
<dbReference type="OMA" id="GRFNPNE"/>
<dbReference type="RefSeq" id="XP_016225259.1">
    <property type="nucleotide sequence ID" value="XM_016369471.1"/>
</dbReference>
<dbReference type="Proteomes" id="UP000054302">
    <property type="component" value="Unassembled WGS sequence"/>
</dbReference>
<feature type="compositionally biased region" description="Polar residues" evidence="1">
    <location>
        <begin position="385"/>
        <end position="395"/>
    </location>
</feature>
<dbReference type="AlphaFoldDB" id="A0A0D1WWC9"/>